<proteinExistence type="predicted"/>
<evidence type="ECO:0000313" key="2">
    <source>
        <dbReference type="EMBL" id="MPN05496.1"/>
    </source>
</evidence>
<gene>
    <name evidence="2" type="ORF">SDC9_152747</name>
</gene>
<feature type="region of interest" description="Disordered" evidence="1">
    <location>
        <begin position="1"/>
        <end position="73"/>
    </location>
</feature>
<feature type="compositionally biased region" description="Basic and acidic residues" evidence="1">
    <location>
        <begin position="52"/>
        <end position="71"/>
    </location>
</feature>
<organism evidence="2">
    <name type="scientific">bioreactor metagenome</name>
    <dbReference type="NCBI Taxonomy" id="1076179"/>
    <lineage>
        <taxon>unclassified sequences</taxon>
        <taxon>metagenomes</taxon>
        <taxon>ecological metagenomes</taxon>
    </lineage>
</organism>
<dbReference type="AlphaFoldDB" id="A0A645EVP2"/>
<comment type="caution">
    <text evidence="2">The sequence shown here is derived from an EMBL/GenBank/DDBJ whole genome shotgun (WGS) entry which is preliminary data.</text>
</comment>
<reference evidence="2" key="1">
    <citation type="submission" date="2019-08" db="EMBL/GenBank/DDBJ databases">
        <authorList>
            <person name="Kucharzyk K."/>
            <person name="Murdoch R.W."/>
            <person name="Higgins S."/>
            <person name="Loffler F."/>
        </authorList>
    </citation>
    <scope>NUCLEOTIDE SEQUENCE</scope>
</reference>
<dbReference type="EMBL" id="VSSQ01051397">
    <property type="protein sequence ID" value="MPN05496.1"/>
    <property type="molecule type" value="Genomic_DNA"/>
</dbReference>
<accession>A0A645EVP2</accession>
<protein>
    <submittedName>
        <fullName evidence="2">Uncharacterized protein</fullName>
    </submittedName>
</protein>
<sequence>MGVNPTRDPCEKGGRCKGQHPVKGEMNSRSLRCDVILPDGKDGSAVPGAHQGGHEHNRNNHDDIRHGKGGDPRYAAKALCTSRKSEIFNDDPYDFAEP</sequence>
<evidence type="ECO:0000256" key="1">
    <source>
        <dbReference type="SAM" id="MobiDB-lite"/>
    </source>
</evidence>
<name>A0A645EVP2_9ZZZZ</name>